<proteinExistence type="predicted"/>
<evidence type="ECO:0000313" key="1">
    <source>
        <dbReference type="EMBL" id="QHT00030.1"/>
    </source>
</evidence>
<dbReference type="EMBL" id="MN739352">
    <property type="protein sequence ID" value="QHT00030.1"/>
    <property type="molecule type" value="Genomic_DNA"/>
</dbReference>
<organism evidence="1">
    <name type="scientific">viral metagenome</name>
    <dbReference type="NCBI Taxonomy" id="1070528"/>
    <lineage>
        <taxon>unclassified sequences</taxon>
        <taxon>metagenomes</taxon>
        <taxon>organismal metagenomes</taxon>
    </lineage>
</organism>
<accession>A0A6C0C895</accession>
<sequence>MQILAVILHPNFNRSSCKSLANNIASNSSKPLNYHANLQPIAILGSNLVYNFNRSLNRRANL</sequence>
<name>A0A6C0C895_9ZZZZ</name>
<reference evidence="1" key="1">
    <citation type="journal article" date="2020" name="Nature">
        <title>Giant virus diversity and host interactions through global metagenomics.</title>
        <authorList>
            <person name="Schulz F."/>
            <person name="Roux S."/>
            <person name="Paez-Espino D."/>
            <person name="Jungbluth S."/>
            <person name="Walsh D.A."/>
            <person name="Denef V.J."/>
            <person name="McMahon K.D."/>
            <person name="Konstantinidis K.T."/>
            <person name="Eloe-Fadrosh E.A."/>
            <person name="Kyrpides N.C."/>
            <person name="Woyke T."/>
        </authorList>
    </citation>
    <scope>NUCLEOTIDE SEQUENCE</scope>
    <source>
        <strain evidence="1">GVMAG-M-3300020192-26</strain>
    </source>
</reference>
<protein>
    <submittedName>
        <fullName evidence="1">Uncharacterized protein</fullName>
    </submittedName>
</protein>
<dbReference type="AlphaFoldDB" id="A0A6C0C895"/>